<dbReference type="EMBL" id="VULQ01000006">
    <property type="protein sequence ID" value="MSS77927.1"/>
    <property type="molecule type" value="Genomic_DNA"/>
</dbReference>
<name>A0A6N7VVR1_9FIRM</name>
<evidence type="ECO:0000313" key="1">
    <source>
        <dbReference type="EMBL" id="MSS77927.1"/>
    </source>
</evidence>
<accession>A0A6N7VVR1</accession>
<protein>
    <submittedName>
        <fullName evidence="1">Uncharacterized protein</fullName>
    </submittedName>
</protein>
<reference evidence="1 2" key="1">
    <citation type="submission" date="2019-08" db="EMBL/GenBank/DDBJ databases">
        <title>In-depth cultivation of the pig gut microbiome towards novel bacterial diversity and tailored functional studies.</title>
        <authorList>
            <person name="Wylensek D."/>
            <person name="Hitch T.C.A."/>
            <person name="Clavel T."/>
        </authorList>
    </citation>
    <scope>NUCLEOTIDE SEQUENCE [LARGE SCALE GENOMIC DNA]</scope>
    <source>
        <strain evidence="1 2">WCA-380-WT-2B</strain>
    </source>
</reference>
<comment type="caution">
    <text evidence="1">The sequence shown here is derived from an EMBL/GenBank/DDBJ whole genome shotgun (WGS) entry which is preliminary data.</text>
</comment>
<dbReference type="AlphaFoldDB" id="A0A6N7VVR1"/>
<keyword evidence="2" id="KW-1185">Reference proteome</keyword>
<organism evidence="1 2">
    <name type="scientific">Anaerococcus porci</name>
    <dbReference type="NCBI Taxonomy" id="2652269"/>
    <lineage>
        <taxon>Bacteria</taxon>
        <taxon>Bacillati</taxon>
        <taxon>Bacillota</taxon>
        <taxon>Tissierellia</taxon>
        <taxon>Tissierellales</taxon>
        <taxon>Peptoniphilaceae</taxon>
        <taxon>Anaerococcus</taxon>
    </lineage>
</organism>
<dbReference type="RefSeq" id="WP_154540562.1">
    <property type="nucleotide sequence ID" value="NZ_VULQ01000006.1"/>
</dbReference>
<sequence>MNGQVSQIMKMTAATKRILKYHEMVEYTPEYYVNSISFEVKWIFGKTKQLKSFKDWVRHIQKFNYKDVKVYINPDVQDPGLLGFSNTNDIKIILHLLNGKIIEYRPTWHFDENIRKWDISYVEEKIDNPKIYEDGTTFDIYKFDSILDEISKFASDIGAENFAKIFSNAKNTLNRNDFPRQYMHILLAASESDVFGAMGSWNDDPYGKAAEKGLLKEYERLSKALVRQNRLAAMYCINNW</sequence>
<proteinExistence type="predicted"/>
<dbReference type="Proteomes" id="UP000441925">
    <property type="component" value="Unassembled WGS sequence"/>
</dbReference>
<gene>
    <name evidence="1" type="ORF">FYJ26_05775</name>
</gene>
<evidence type="ECO:0000313" key="2">
    <source>
        <dbReference type="Proteomes" id="UP000441925"/>
    </source>
</evidence>